<dbReference type="GO" id="GO:0006006">
    <property type="term" value="P:glucose metabolic process"/>
    <property type="evidence" value="ECO:0007669"/>
    <property type="project" value="InterPro"/>
</dbReference>
<protein>
    <submittedName>
        <fullName evidence="5">Glyceraldehyde-3-phosphate dehydrogenase</fullName>
    </submittedName>
</protein>
<dbReference type="FunFam" id="3.30.360.10:FF:000002">
    <property type="entry name" value="Glyceraldehyde-3-phosphate dehydrogenase"/>
    <property type="match status" value="1"/>
</dbReference>
<evidence type="ECO:0000313" key="5">
    <source>
        <dbReference type="EMBL" id="BDS12268.1"/>
    </source>
</evidence>
<accession>A0A915YFN9</accession>
<dbReference type="PANTHER" id="PTHR43454:SF1">
    <property type="entry name" value="GLYCERALDEHYDE 3-PHOSPHATE DEHYDROGENASE NAD(P) BINDING DOMAIN-CONTAINING PROTEIN"/>
    <property type="match status" value="1"/>
</dbReference>
<dbReference type="CDD" id="cd05214">
    <property type="entry name" value="GAPDH_I_N"/>
    <property type="match status" value="1"/>
</dbReference>
<proteinExistence type="inferred from homology"/>
<dbReference type="Gene3D" id="3.40.50.720">
    <property type="entry name" value="NAD(P)-binding Rossmann-like Domain"/>
    <property type="match status" value="1"/>
</dbReference>
<dbReference type="EMBL" id="AP026867">
    <property type="protein sequence ID" value="BDS12268.1"/>
    <property type="molecule type" value="Genomic_DNA"/>
</dbReference>
<dbReference type="PANTHER" id="PTHR43454">
    <property type="entry name" value="GLYCERALDEHYDE-3-PHOSPHATE DEHYDROGENASE"/>
    <property type="match status" value="1"/>
</dbReference>
<dbReference type="CDD" id="cd18126">
    <property type="entry name" value="GAPDH_I_C"/>
    <property type="match status" value="1"/>
</dbReference>
<evidence type="ECO:0000256" key="3">
    <source>
        <dbReference type="RuleBase" id="RU000397"/>
    </source>
</evidence>
<comment type="similarity">
    <text evidence="1 3">Belongs to the glyceraldehyde-3-phosphate dehydrogenase family.</text>
</comment>
<dbReference type="Proteomes" id="UP001060919">
    <property type="component" value="Chromosome"/>
</dbReference>
<dbReference type="PROSITE" id="PS00071">
    <property type="entry name" value="GAPDH"/>
    <property type="match status" value="1"/>
</dbReference>
<dbReference type="Pfam" id="PF00044">
    <property type="entry name" value="Gp_dh_N"/>
    <property type="match status" value="1"/>
</dbReference>
<evidence type="ECO:0000256" key="2">
    <source>
        <dbReference type="ARBA" id="ARBA00023002"/>
    </source>
</evidence>
<dbReference type="PRINTS" id="PR00078">
    <property type="entry name" value="G3PDHDRGNASE"/>
</dbReference>
<keyword evidence="6" id="KW-1185">Reference proteome</keyword>
<dbReference type="KEGG" id="aup:AsAng_0029870"/>
<dbReference type="SUPFAM" id="SSF51735">
    <property type="entry name" value="NAD(P)-binding Rossmann-fold domains"/>
    <property type="match status" value="1"/>
</dbReference>
<sequence>MKCNFLKRTLPSPLKRQLSIVLTMDVKSLETQFESHLSTWREDEKAALELLKIVGDLRFDRSIEIILFRRDIYDSRPTEVMNDHLFAKNYSKQPITVQMSVKIAKAIAKLDLAPSRIDLGKLATQWLSSEESWDNIDHFVADELTDFIGKDAKDAKVITPRDVVLYGFGRIGRLAARCLIEMMGRGEQLRLKAIVLRQKNKKNPYEELLKRASLLRKDSIHGKFRGTISVDEENQQLIVNSCRVQIIFANSPEDIDYTEYSIKDAILIDNTGAWRDKEGLSRHLRPGVKQVLFTAPGKGIKNIVHGINQKELNFQEDTVFCAASCTTNAIAPVLKVLHDNLGINNGHLETIHAYTNAQNLLDNYNSKERRGSAAALNMVITSTGAASAVSKVIPELDGKLTGSAIRVPTPDGSLAVMTLNVQKETTVQEINEMMRQASLHGNLVEQIKYSISKEFVSSDVIGAPAASVFDAPSTKVGNNGKTVTVYVWYDNEYGYTRQVLRLAKYAAQVRRYRYY</sequence>
<dbReference type="InterPro" id="IPR020830">
    <property type="entry name" value="GlycerAld_3-P_DH_AS"/>
</dbReference>
<dbReference type="InterPro" id="IPR020831">
    <property type="entry name" value="GlycerAld/Erythrose_P_DH"/>
</dbReference>
<evidence type="ECO:0000259" key="4">
    <source>
        <dbReference type="SMART" id="SM00846"/>
    </source>
</evidence>
<reference evidence="5" key="1">
    <citation type="submission" date="2022-09" db="EMBL/GenBank/DDBJ databases">
        <title>Aureispira anguillicida sp. nov., isolated from Leptocephalus of Japanese eel Anguilla japonica.</title>
        <authorList>
            <person name="Yuasa K."/>
            <person name="Mekata T."/>
            <person name="Ikunari K."/>
        </authorList>
    </citation>
    <scope>NUCLEOTIDE SEQUENCE</scope>
    <source>
        <strain evidence="5">EL160426</strain>
    </source>
</reference>
<dbReference type="SUPFAM" id="SSF55347">
    <property type="entry name" value="Glyceraldehyde-3-phosphate dehydrogenase-like, C-terminal domain"/>
    <property type="match status" value="1"/>
</dbReference>
<dbReference type="SMART" id="SM00846">
    <property type="entry name" value="Gp_dh_N"/>
    <property type="match status" value="1"/>
</dbReference>
<dbReference type="AlphaFoldDB" id="A0A915YFN9"/>
<dbReference type="InterPro" id="IPR006424">
    <property type="entry name" value="Glyceraldehyde-3-P_DH_1"/>
</dbReference>
<gene>
    <name evidence="5" type="ORF">AsAng_0029870</name>
</gene>
<dbReference type="NCBIfam" id="TIGR01534">
    <property type="entry name" value="GAPDH-I"/>
    <property type="match status" value="1"/>
</dbReference>
<dbReference type="Pfam" id="PF02800">
    <property type="entry name" value="Gp_dh_C"/>
    <property type="match status" value="1"/>
</dbReference>
<organism evidence="5 6">
    <name type="scientific">Aureispira anguillae</name>
    <dbReference type="NCBI Taxonomy" id="2864201"/>
    <lineage>
        <taxon>Bacteria</taxon>
        <taxon>Pseudomonadati</taxon>
        <taxon>Bacteroidota</taxon>
        <taxon>Saprospiria</taxon>
        <taxon>Saprospirales</taxon>
        <taxon>Saprospiraceae</taxon>
        <taxon>Aureispira</taxon>
    </lineage>
</organism>
<dbReference type="Gene3D" id="3.30.360.10">
    <property type="entry name" value="Dihydrodipicolinate Reductase, domain 2"/>
    <property type="match status" value="1"/>
</dbReference>
<keyword evidence="2" id="KW-0560">Oxidoreductase</keyword>
<dbReference type="NCBIfam" id="NF006139">
    <property type="entry name" value="PRK08289.1"/>
    <property type="match status" value="1"/>
</dbReference>
<dbReference type="InterPro" id="IPR020828">
    <property type="entry name" value="GlycerAld_3-P_DH_NAD(P)-bd"/>
</dbReference>
<dbReference type="InterPro" id="IPR036291">
    <property type="entry name" value="NAD(P)-bd_dom_sf"/>
</dbReference>
<name>A0A915YFN9_9BACT</name>
<dbReference type="GO" id="GO:0016620">
    <property type="term" value="F:oxidoreductase activity, acting on the aldehyde or oxo group of donors, NAD or NADP as acceptor"/>
    <property type="evidence" value="ECO:0007669"/>
    <property type="project" value="InterPro"/>
</dbReference>
<dbReference type="GO" id="GO:0051287">
    <property type="term" value="F:NAD binding"/>
    <property type="evidence" value="ECO:0007669"/>
    <property type="project" value="InterPro"/>
</dbReference>
<dbReference type="InterPro" id="IPR020829">
    <property type="entry name" value="GlycerAld_3-P_DH_cat"/>
</dbReference>
<dbReference type="GO" id="GO:0050661">
    <property type="term" value="F:NADP binding"/>
    <property type="evidence" value="ECO:0007669"/>
    <property type="project" value="InterPro"/>
</dbReference>
<evidence type="ECO:0000256" key="1">
    <source>
        <dbReference type="ARBA" id="ARBA00007406"/>
    </source>
</evidence>
<evidence type="ECO:0000313" key="6">
    <source>
        <dbReference type="Proteomes" id="UP001060919"/>
    </source>
</evidence>
<feature type="domain" description="Glyceraldehyde 3-phosphate dehydrogenase NAD(P) binding" evidence="4">
    <location>
        <begin position="161"/>
        <end position="325"/>
    </location>
</feature>